<accession>A0AAD6D6J4</accession>
<dbReference type="Proteomes" id="UP001220324">
    <property type="component" value="Unassembled WGS sequence"/>
</dbReference>
<dbReference type="CDD" id="cd00200">
    <property type="entry name" value="WD40"/>
    <property type="match status" value="1"/>
</dbReference>
<name>A0AAD6D6J4_9EURO</name>
<gene>
    <name evidence="6" type="ORF">N7494_000624</name>
</gene>
<feature type="repeat" description="WD" evidence="3">
    <location>
        <begin position="563"/>
        <end position="604"/>
    </location>
</feature>
<evidence type="ECO:0000259" key="5">
    <source>
        <dbReference type="Pfam" id="PF23389"/>
    </source>
</evidence>
<dbReference type="PROSITE" id="PS50294">
    <property type="entry name" value="WD_REPEATS_REGION"/>
    <property type="match status" value="4"/>
</dbReference>
<dbReference type="InterPro" id="IPR054471">
    <property type="entry name" value="GPIID_WHD"/>
</dbReference>
<dbReference type="SUPFAM" id="SSF50978">
    <property type="entry name" value="WD40 repeat-like"/>
    <property type="match status" value="1"/>
</dbReference>
<reference evidence="6 7" key="1">
    <citation type="journal article" date="2023" name="IMA Fungus">
        <title>Comparative genomic study of the Penicillium genus elucidates a diverse pangenome and 15 lateral gene transfer events.</title>
        <authorList>
            <person name="Petersen C."/>
            <person name="Sorensen T."/>
            <person name="Nielsen M.R."/>
            <person name="Sondergaard T.E."/>
            <person name="Sorensen J.L."/>
            <person name="Fitzpatrick D.A."/>
            <person name="Frisvad J.C."/>
            <person name="Nielsen K.L."/>
        </authorList>
    </citation>
    <scope>NUCLEOTIDE SEQUENCE [LARGE SCALE GENOMIC DNA]</scope>
    <source>
        <strain evidence="6 7">IBT 35679</strain>
    </source>
</reference>
<keyword evidence="1 3" id="KW-0853">WD repeat</keyword>
<dbReference type="AlphaFoldDB" id="A0AAD6D6J4"/>
<evidence type="ECO:0000256" key="1">
    <source>
        <dbReference type="ARBA" id="ARBA00022574"/>
    </source>
</evidence>
<dbReference type="SMART" id="SM00320">
    <property type="entry name" value="WD40"/>
    <property type="match status" value="4"/>
</dbReference>
<keyword evidence="2" id="KW-0677">Repeat</keyword>
<comment type="caution">
    <text evidence="6">The sequence shown here is derived from an EMBL/GenBank/DDBJ whole genome shotgun (WGS) entry which is preliminary data.</text>
</comment>
<proteinExistence type="predicted"/>
<dbReference type="EMBL" id="JAQIZZ010000001">
    <property type="protein sequence ID" value="KAJ5556709.1"/>
    <property type="molecule type" value="Genomic_DNA"/>
</dbReference>
<feature type="repeat" description="WD" evidence="3">
    <location>
        <begin position="479"/>
        <end position="520"/>
    </location>
</feature>
<feature type="repeat" description="WD" evidence="3">
    <location>
        <begin position="521"/>
        <end position="562"/>
    </location>
</feature>
<feature type="domain" description="GPI inositol-deacylase winged helix" evidence="4">
    <location>
        <begin position="164"/>
        <end position="239"/>
    </location>
</feature>
<organism evidence="6 7">
    <name type="scientific">Penicillium frequentans</name>
    <dbReference type="NCBI Taxonomy" id="3151616"/>
    <lineage>
        <taxon>Eukaryota</taxon>
        <taxon>Fungi</taxon>
        <taxon>Dikarya</taxon>
        <taxon>Ascomycota</taxon>
        <taxon>Pezizomycotina</taxon>
        <taxon>Eurotiomycetes</taxon>
        <taxon>Eurotiomycetidae</taxon>
        <taxon>Eurotiales</taxon>
        <taxon>Aspergillaceae</taxon>
        <taxon>Penicillium</taxon>
    </lineage>
</organism>
<dbReference type="PRINTS" id="PR00320">
    <property type="entry name" value="GPROTEINBRPT"/>
</dbReference>
<evidence type="ECO:0000256" key="2">
    <source>
        <dbReference type="ARBA" id="ARBA00022737"/>
    </source>
</evidence>
<dbReference type="Gene3D" id="2.130.10.10">
    <property type="entry name" value="YVTN repeat-like/Quinoprotein amine dehydrogenase"/>
    <property type="match status" value="1"/>
</dbReference>
<dbReference type="InterPro" id="IPR036322">
    <property type="entry name" value="WD40_repeat_dom_sf"/>
</dbReference>
<evidence type="ECO:0000259" key="4">
    <source>
        <dbReference type="Pfam" id="PF22939"/>
    </source>
</evidence>
<dbReference type="InterPro" id="IPR001680">
    <property type="entry name" value="WD40_rpt"/>
</dbReference>
<dbReference type="PROSITE" id="PS50082">
    <property type="entry name" value="WD_REPEATS_2"/>
    <property type="match status" value="4"/>
</dbReference>
<dbReference type="InterPro" id="IPR015943">
    <property type="entry name" value="WD40/YVTN_repeat-like_dom_sf"/>
</dbReference>
<protein>
    <recommendedName>
        <fullName evidence="8">Vegetative incompatibility protein HET-E-1</fullName>
    </recommendedName>
</protein>
<feature type="domain" description="WDR19 first beta-propeller" evidence="5">
    <location>
        <begin position="447"/>
        <end position="617"/>
    </location>
</feature>
<dbReference type="InterPro" id="IPR020472">
    <property type="entry name" value="WD40_PAC1"/>
</dbReference>
<dbReference type="PANTHER" id="PTHR19848:SF8">
    <property type="entry name" value="F-BOX AND WD REPEAT DOMAIN CONTAINING 7"/>
    <property type="match status" value="1"/>
</dbReference>
<dbReference type="PANTHER" id="PTHR19848">
    <property type="entry name" value="WD40 REPEAT PROTEIN"/>
    <property type="match status" value="1"/>
</dbReference>
<dbReference type="Pfam" id="PF23389">
    <property type="entry name" value="Beta-prop_WDR19_1st"/>
    <property type="match status" value="1"/>
</dbReference>
<keyword evidence="7" id="KW-1185">Reference proteome</keyword>
<feature type="repeat" description="WD" evidence="3">
    <location>
        <begin position="437"/>
        <end position="478"/>
    </location>
</feature>
<evidence type="ECO:0000313" key="6">
    <source>
        <dbReference type="EMBL" id="KAJ5556709.1"/>
    </source>
</evidence>
<evidence type="ECO:0000313" key="7">
    <source>
        <dbReference type="Proteomes" id="UP001220324"/>
    </source>
</evidence>
<evidence type="ECO:0008006" key="8">
    <source>
        <dbReference type="Google" id="ProtNLM"/>
    </source>
</evidence>
<dbReference type="Pfam" id="PF22939">
    <property type="entry name" value="WHD_GPIID"/>
    <property type="match status" value="1"/>
</dbReference>
<sequence>MVSGLCHWLKGSLERGPCGLSTKVGLCGLDLLLKLIVQKAAAHPQIKWVVSSRNHANIIKRLNSATQIAPIPLELNEASVSLAVKLFINQRVNDIAGAEEYDPETYEIVRDYLLLNSQGTFLWVALVCKELEGTEWWHAKEIVRTFPPGLSALYRRMLDQIHETRDANICKQILSIVSLAYRPITLSELGTFIERRINHSINPIMLRQMISFCGSFITLRDQAVSFVHQSAKDFLTKEACTEILPKGVDSEHYTIFSQCLNVLSQILRRDIFDLKLPGLSTKDISVPSANSLASAEYACIHWVDHLYACKDSAPYRLILKNKEPLGTFLQRKYLHWLEALSILGSLSDGIRAMKRLQSLIMEESESDGLLERAKDATRFIQYHRTGIESSPLQVYYSPLVFSPSKSLTRIAFQEDRPDWVLNHPIVEENWSACLQTLEGHSKWVSSIAWSPDGSRLASGSDDNTVRIWDPATGQSVSTLEGHSRWVSSIAWSPDGSRLASGSFDNTVRIWDPATGQSMFTLEGHSRSVKSIAWSPDGSRLASGSDDNTVRIWDPAIGHRVSTLEGHSDWVHLIAWSPDGSRLASGSDDKTVRIWDPATGQSVSTLFTGLTRFLEFDNADSNCLHTNAGTISISLIDAVTPALDTFTQPPKHYGYGLSDDRSWITYCGMNLLWLPSEYRPLRVSHFAIHATTMAFACSSNRVIFLALSKQCPIPSL</sequence>
<evidence type="ECO:0000256" key="3">
    <source>
        <dbReference type="PROSITE-ProRule" id="PRU00221"/>
    </source>
</evidence>
<dbReference type="InterPro" id="IPR057855">
    <property type="entry name" value="Beta-prop_WDR19_1st"/>
</dbReference>